<feature type="region of interest" description="Disordered" evidence="2">
    <location>
        <begin position="1901"/>
        <end position="1920"/>
    </location>
</feature>
<keyword evidence="4" id="KW-1185">Reference proteome</keyword>
<evidence type="ECO:0000313" key="3">
    <source>
        <dbReference type="EMBL" id="ORC91340.1"/>
    </source>
</evidence>
<evidence type="ECO:0000256" key="1">
    <source>
        <dbReference type="SAM" id="Coils"/>
    </source>
</evidence>
<feature type="coiled-coil region" evidence="1">
    <location>
        <begin position="1971"/>
        <end position="2008"/>
    </location>
</feature>
<evidence type="ECO:0000313" key="4">
    <source>
        <dbReference type="Proteomes" id="UP000192257"/>
    </source>
</evidence>
<feature type="compositionally biased region" description="Basic and acidic residues" evidence="2">
    <location>
        <begin position="482"/>
        <end position="509"/>
    </location>
</feature>
<accession>A0A1X0P4G8</accession>
<feature type="coiled-coil region" evidence="1">
    <location>
        <begin position="1546"/>
        <end position="1597"/>
    </location>
</feature>
<dbReference type="RefSeq" id="XP_028885406.1">
    <property type="nucleotide sequence ID" value="XM_029023382.1"/>
</dbReference>
<dbReference type="PANTHER" id="PTHR23159:SF31">
    <property type="entry name" value="CENTROSOME-ASSOCIATED PROTEIN CEP250 ISOFORM X1"/>
    <property type="match status" value="1"/>
</dbReference>
<feature type="coiled-coil region" evidence="1">
    <location>
        <begin position="138"/>
        <end position="172"/>
    </location>
</feature>
<dbReference type="STRING" id="67003.A0A1X0P4G8"/>
<keyword evidence="1" id="KW-0175">Coiled coil</keyword>
<name>A0A1X0P4G8_9TRYP</name>
<comment type="caution">
    <text evidence="3">The sequence shown here is derived from an EMBL/GenBank/DDBJ whole genome shotgun (WGS) entry which is preliminary data.</text>
</comment>
<feature type="coiled-coil region" evidence="1">
    <location>
        <begin position="538"/>
        <end position="678"/>
    </location>
</feature>
<feature type="coiled-coil region" evidence="1">
    <location>
        <begin position="1349"/>
        <end position="1411"/>
    </location>
</feature>
<gene>
    <name evidence="3" type="ORF">TM35_000063450</name>
</gene>
<sequence length="2079" mass="235192">RASEGAKNVLLSRCKHELACLHMFLDEMKERLVIFDEALAFPNSVVKQIRKVFAAVWGICSLLNCDVDSSYSSVEEILASRDYFKKLCGSESLAVSSEFEDVTRAECVHVMKRAVMRLAPDLMNEVTLRLPEKLQRGVQESVQERDNLKESLEELTDSSAKVQNDLNTLMNAAEISLKFLRSNDTNADSLIPKVSVSLLSRSLMSSAEDTSGRCNELCALCRECSTIVAQARKLESVAPSPDHSLSSKCGEIASELLLVDHCKELVSELLALRAGRRTGYAAMERNAADIDLLKDALRSAVETLSATLDDAPSTVLVSSLRSSPSSVAIDDVSVFSLCAQLESCVHSAAKQLRERDRLAGVCVKLLQDVLTPSGGDVRGGEALLPIVREVAHEVEFSRLELDSLRRNIDQYKRQMEELQHRLEVEESNNRNALATQAESHDAVEKQLKEVTERQMTATANAAKLLRILSEFSGSVAAITLHDDSDSESKEKEDVMPTTRRSESTGEKDNVSVSGVNDTVSKERLDKILEHCSDVMRELEAAKSKTKLLSSEVEDLRGKLREGEDTARELEYHVRSAEEKSALRSAEMADEMEFLHKTLMTREVECEKLQLQVQAQERRIDVMRAEMAEAAKSHGSERDNLSKVSSTLLSNNEEMQRQLEELREELNGKRKEIQDFLHETQIVSLREGTCKMRELTVEVMLSTLLHEETEDRLRLYQDWIIRYPSQPALLLGICSHIATILSESILEHLPMRVAQLQMDERDCMKRLGVPAKTPGPTRAAIMKILQEWMELLNIESTIDSESLLPEMHNAITSLIAGYTPLKKKITVLQKEMENTTVALQSGCEQVTQMTSLLRRVHPVDETLASCCSYLLLSSQSTETETEVSSLISLQTSLATLRSECEWVSEKLLNYTEQTRKALEVLKPVYNGSSVVEACVRTVEELQERRTKESSLLDELTKERANLQLCRDSIESSMRILPRLTTTNDKNDVESDGLVQRCTALTAELQRVTEILKRIEESIIQEGFNTHDGDIYANMNSLLNELRRRGERVKLLEADGEHSQQKIQQLEKSMQAADLEMQETIKTHKETLQDLQQRAKEKQEKLNTQIVEFTQENDTLRTWIAACANIIGCSSESGWDETCSEHTLEVLRDLVQSRQALQVDVEDLHTQLTSAKAACATSEGLRLLAQEEQQRLLNEEQQLNNELSISETTREKYQVSLLQLVETVETVVPQLCPGYIADIIPTPLPPPIVLTTATSITSSSSSTMITTPMIEGMETGLSSSSMELRSSAAAQRLRSASEAAGLHIQSLHEEINTLKEINAEQLGELEMATDNLKSAVQNTDHFMLDNIIQLSYAVKEELEEALDKNKRLEKEVETLHRKNAIEIESREATEKRFDRVNSIVDDLETKNSELQEELRVLHSFINTLAVDMGEEEPHGQVAFNELKQKCTDAKTSALQKSEELERLREEFEVLSGSSAALEQAHHNDLEELQKLKQKLNEIQQERDNLVKASEELVDRVQSVLDDHVEVQRELFFADDDDVTVGDIVQLAVERLEKNRLEILKKNESLTQLEGENEKMKNTLEQYEHHFISKNEEIENLHEQLRLAAEGQQTTESEQSKKSAEVESLHRQLQALFADAIQIATNEMQLQLPLFTDRSTTGALQGLRSLFDFIAEKFRNGMIPDEEVESLKRRLQEQEHYYAKEAKSLYRAFHDHIIPYTGSLLSDNNNNNNNNNSNNEMMMMDSKGNSFHRLTPQHLVEAAETLYHTHSDVRHAIKLLSPLTSTELPLHLQKVSLPQLAASLNTVTSSIAEGVDIMQDAIRTVSSAAFIQPVEFLSHHHPHHPHSHGEDNEEYKENIREWIRNMLSVLERSRRRQDDTDRLLDLLTSLVRSHGGIVEDTLLDSMNTTTTTTNTNNNNNNNNNNNIPSTIMNASLRDLNSSRHDTPSLSGRSRVVYDSLQELLMRLDARGRALTSEWQALMDQNNRLQQECRRSEEEQEEVQQHLQELRGVVRRKIEEDRRVENSLQELDRHLDMQARELALKYRADHDTIVRQFTELRGAIRHTLKPSRSRSAASTALTSYQGY</sequence>
<dbReference type="GeneID" id="39983162"/>
<dbReference type="EMBL" id="NBCO01000006">
    <property type="protein sequence ID" value="ORC91340.1"/>
    <property type="molecule type" value="Genomic_DNA"/>
</dbReference>
<organism evidence="3 4">
    <name type="scientific">Trypanosoma theileri</name>
    <dbReference type="NCBI Taxonomy" id="67003"/>
    <lineage>
        <taxon>Eukaryota</taxon>
        <taxon>Discoba</taxon>
        <taxon>Euglenozoa</taxon>
        <taxon>Kinetoplastea</taxon>
        <taxon>Metakinetoplastina</taxon>
        <taxon>Trypanosomatida</taxon>
        <taxon>Trypanosomatidae</taxon>
        <taxon>Trypanosoma</taxon>
    </lineage>
</organism>
<dbReference type="PANTHER" id="PTHR23159">
    <property type="entry name" value="CENTROSOMAL PROTEIN 2"/>
    <property type="match status" value="1"/>
</dbReference>
<feature type="non-terminal residue" evidence="3">
    <location>
        <position position="1"/>
    </location>
</feature>
<evidence type="ECO:0000256" key="2">
    <source>
        <dbReference type="SAM" id="MobiDB-lite"/>
    </source>
</evidence>
<reference evidence="3 4" key="1">
    <citation type="submission" date="2017-03" db="EMBL/GenBank/DDBJ databases">
        <title>An alternative strategy for trypanosome survival in the mammalian bloodstream revealed through genome and transcriptome analysis of the ubiquitous bovine parasite Trypanosoma (Megatrypanum) theileri.</title>
        <authorList>
            <person name="Kelly S."/>
            <person name="Ivens A."/>
            <person name="Mott A."/>
            <person name="O'Neill E."/>
            <person name="Emms D."/>
            <person name="Macleod O."/>
            <person name="Voorheis P."/>
            <person name="Matthews J."/>
            <person name="Matthews K."/>
            <person name="Carrington M."/>
        </authorList>
    </citation>
    <scope>NUCLEOTIDE SEQUENCE [LARGE SCALE GENOMIC DNA]</scope>
    <source>
        <strain evidence="3">Edinburgh</strain>
    </source>
</reference>
<proteinExistence type="predicted"/>
<dbReference type="VEuPathDB" id="TriTrypDB:TM35_000063450"/>
<feature type="compositionally biased region" description="Low complexity" evidence="2">
    <location>
        <begin position="1901"/>
        <end position="1919"/>
    </location>
</feature>
<dbReference type="OrthoDB" id="248839at2759"/>
<protein>
    <submittedName>
        <fullName evidence="3">Uncharacterized protein</fullName>
    </submittedName>
</protein>
<dbReference type="Proteomes" id="UP000192257">
    <property type="component" value="Unassembled WGS sequence"/>
</dbReference>
<feature type="region of interest" description="Disordered" evidence="2">
    <location>
        <begin position="482"/>
        <end position="514"/>
    </location>
</feature>
<feature type="coiled-coil region" evidence="1">
    <location>
        <begin position="1444"/>
        <end position="1513"/>
    </location>
</feature>
<feature type="coiled-coil region" evidence="1">
    <location>
        <begin position="387"/>
        <end position="453"/>
    </location>
</feature>
<feature type="coiled-coil region" evidence="1">
    <location>
        <begin position="1047"/>
        <end position="1110"/>
    </location>
</feature>